<evidence type="ECO:0000256" key="2">
    <source>
        <dbReference type="ARBA" id="ARBA00023295"/>
    </source>
</evidence>
<feature type="active site" description="Nucleophile" evidence="3">
    <location>
        <position position="230"/>
    </location>
</feature>
<keyword evidence="7" id="KW-1185">Reference proteome</keyword>
<comment type="similarity">
    <text evidence="3">Belongs to the glycosyl hydrolase 26 family.</text>
</comment>
<dbReference type="GO" id="GO:0016787">
    <property type="term" value="F:hydrolase activity"/>
    <property type="evidence" value="ECO:0007669"/>
    <property type="project" value="UniProtKB-KW"/>
</dbReference>
<reference evidence="7" key="1">
    <citation type="journal article" date="2019" name="Int. J. Syst. Evol. Microbiol.">
        <title>The Global Catalogue of Microorganisms (GCM) 10K type strain sequencing project: providing services to taxonomists for standard genome sequencing and annotation.</title>
        <authorList>
            <consortium name="The Broad Institute Genomics Platform"/>
            <consortium name="The Broad Institute Genome Sequencing Center for Infectious Disease"/>
            <person name="Wu L."/>
            <person name="Ma J."/>
        </authorList>
    </citation>
    <scope>NUCLEOTIDE SEQUENCE [LARGE SCALE GENOMIC DNA]</scope>
    <source>
        <strain evidence="7">CGMCC 4.7382</strain>
    </source>
</reference>
<feature type="active site" description="Proton donor" evidence="3">
    <location>
        <position position="114"/>
    </location>
</feature>
<keyword evidence="2 3" id="KW-0326">Glycosidase</keyword>
<comment type="caution">
    <text evidence="6">The sequence shown here is derived from an EMBL/GenBank/DDBJ whole genome shotgun (WGS) entry which is preliminary data.</text>
</comment>
<evidence type="ECO:0000259" key="5">
    <source>
        <dbReference type="PROSITE" id="PS51764"/>
    </source>
</evidence>
<dbReference type="Proteomes" id="UP001596540">
    <property type="component" value="Unassembled WGS sequence"/>
</dbReference>
<evidence type="ECO:0000256" key="1">
    <source>
        <dbReference type="ARBA" id="ARBA00022801"/>
    </source>
</evidence>
<keyword evidence="1 3" id="KW-0378">Hydrolase</keyword>
<evidence type="ECO:0000256" key="3">
    <source>
        <dbReference type="PROSITE-ProRule" id="PRU01100"/>
    </source>
</evidence>
<dbReference type="PROSITE" id="PS51764">
    <property type="entry name" value="GH26"/>
    <property type="match status" value="1"/>
</dbReference>
<feature type="compositionally biased region" description="Basic and acidic residues" evidence="4">
    <location>
        <begin position="323"/>
        <end position="334"/>
    </location>
</feature>
<dbReference type="EMBL" id="JBHTBH010000001">
    <property type="protein sequence ID" value="MFC7326704.1"/>
    <property type="molecule type" value="Genomic_DNA"/>
</dbReference>
<protein>
    <submittedName>
        <fullName evidence="6">Glycoside hydrolase family 26 protein</fullName>
    </submittedName>
</protein>
<sequence>MSEILEPSCGVWWGASPWQDDVHRLEQAVGRRMDIVYTWHGVDQHEIPDAAERELLAEGRFLHANVEARRFTEPGHPPVTYRQIIDGEFDAALTDQARGVAATRRPYFITFDHEADGGRRYQKRGTPEEFTQAWRHIVDLYRANGADNAIFVWNVTGWPANLDRLPGLWPGNDHVDWISWEAYNMTGCELQPNWERVVSFEEALAPTYEWIQTEGPAHGIDPTKPVMIGEMGTVPIPGDPRATAEWYAQIPEVLRKYERVRAVKVWDGVTAPTCDFRVLEDRHAAHGFAQAGRDPYVNLPPQAREAVEKALALMEDAQEAQGPEERPTEERPTEEGTGATAETGDTTQPPDSTADSGG</sequence>
<gene>
    <name evidence="6" type="ORF">ACFQRF_03025</name>
</gene>
<feature type="compositionally biased region" description="Polar residues" evidence="4">
    <location>
        <begin position="348"/>
        <end position="358"/>
    </location>
</feature>
<evidence type="ECO:0000256" key="4">
    <source>
        <dbReference type="SAM" id="MobiDB-lite"/>
    </source>
</evidence>
<feature type="region of interest" description="Disordered" evidence="4">
    <location>
        <begin position="310"/>
        <end position="358"/>
    </location>
</feature>
<evidence type="ECO:0000313" key="7">
    <source>
        <dbReference type="Proteomes" id="UP001596540"/>
    </source>
</evidence>
<dbReference type="InterPro" id="IPR017853">
    <property type="entry name" value="GH"/>
</dbReference>
<dbReference type="RefSeq" id="WP_379868580.1">
    <property type="nucleotide sequence ID" value="NZ_JBHTBH010000001.1"/>
</dbReference>
<proteinExistence type="inferred from homology"/>
<feature type="compositionally biased region" description="Low complexity" evidence="4">
    <location>
        <begin position="335"/>
        <end position="347"/>
    </location>
</feature>
<accession>A0ABW2KC12</accession>
<dbReference type="SUPFAM" id="SSF51445">
    <property type="entry name" value="(Trans)glycosidases"/>
    <property type="match status" value="1"/>
</dbReference>
<dbReference type="InterPro" id="IPR022790">
    <property type="entry name" value="GH26_dom"/>
</dbReference>
<dbReference type="Pfam" id="PF02156">
    <property type="entry name" value="Glyco_hydro_26"/>
    <property type="match status" value="1"/>
</dbReference>
<organism evidence="6 7">
    <name type="scientific">Marinactinospora rubrisoli</name>
    <dbReference type="NCBI Taxonomy" id="2715399"/>
    <lineage>
        <taxon>Bacteria</taxon>
        <taxon>Bacillati</taxon>
        <taxon>Actinomycetota</taxon>
        <taxon>Actinomycetes</taxon>
        <taxon>Streptosporangiales</taxon>
        <taxon>Nocardiopsidaceae</taxon>
        <taxon>Marinactinospora</taxon>
    </lineage>
</organism>
<name>A0ABW2KC12_9ACTN</name>
<dbReference type="Gene3D" id="3.20.20.80">
    <property type="entry name" value="Glycosidases"/>
    <property type="match status" value="1"/>
</dbReference>
<evidence type="ECO:0000313" key="6">
    <source>
        <dbReference type="EMBL" id="MFC7326704.1"/>
    </source>
</evidence>
<feature type="domain" description="GH26" evidence="5">
    <location>
        <begin position="1"/>
        <end position="282"/>
    </location>
</feature>